<gene>
    <name evidence="4" type="ORF">CA85_03240</name>
</gene>
<evidence type="ECO:0000313" key="5">
    <source>
        <dbReference type="Proteomes" id="UP000318053"/>
    </source>
</evidence>
<dbReference type="OrthoDB" id="292867at2"/>
<evidence type="ECO:0000259" key="3">
    <source>
        <dbReference type="Pfam" id="PF04773"/>
    </source>
</evidence>
<accession>A0A5C5YJG7</accession>
<reference evidence="4 5" key="1">
    <citation type="submission" date="2019-02" db="EMBL/GenBank/DDBJ databases">
        <title>Deep-cultivation of Planctomycetes and their phenomic and genomic characterization uncovers novel biology.</title>
        <authorList>
            <person name="Wiegand S."/>
            <person name="Jogler M."/>
            <person name="Boedeker C."/>
            <person name="Pinto D."/>
            <person name="Vollmers J."/>
            <person name="Rivas-Marin E."/>
            <person name="Kohn T."/>
            <person name="Peeters S.H."/>
            <person name="Heuer A."/>
            <person name="Rast P."/>
            <person name="Oberbeckmann S."/>
            <person name="Bunk B."/>
            <person name="Jeske O."/>
            <person name="Meyerdierks A."/>
            <person name="Storesund J.E."/>
            <person name="Kallscheuer N."/>
            <person name="Luecker S."/>
            <person name="Lage O.M."/>
            <person name="Pohl T."/>
            <person name="Merkel B.J."/>
            <person name="Hornburger P."/>
            <person name="Mueller R.-W."/>
            <person name="Bruemmer F."/>
            <person name="Labrenz M."/>
            <person name="Spormann A.M."/>
            <person name="Op Den Camp H."/>
            <person name="Overmann J."/>
            <person name="Amann R."/>
            <person name="Jetten M.S.M."/>
            <person name="Mascher T."/>
            <person name="Medema M.H."/>
            <person name="Devos D.P."/>
            <person name="Kaster A.-K."/>
            <person name="Ovreas L."/>
            <person name="Rohde M."/>
            <person name="Galperin M.Y."/>
            <person name="Jogler C."/>
        </authorList>
    </citation>
    <scope>NUCLEOTIDE SEQUENCE [LARGE SCALE GENOMIC DNA]</scope>
    <source>
        <strain evidence="4 5">CA85</strain>
    </source>
</reference>
<dbReference type="Proteomes" id="UP000318053">
    <property type="component" value="Unassembled WGS sequence"/>
</dbReference>
<dbReference type="GO" id="GO:0016989">
    <property type="term" value="F:sigma factor antagonist activity"/>
    <property type="evidence" value="ECO:0007669"/>
    <property type="project" value="TreeGrafter"/>
</dbReference>
<protein>
    <submittedName>
        <fullName evidence="4">FecR protein</fullName>
    </submittedName>
</protein>
<feature type="transmembrane region" description="Helical" evidence="2">
    <location>
        <begin position="95"/>
        <end position="117"/>
    </location>
</feature>
<feature type="domain" description="FecR protein" evidence="3">
    <location>
        <begin position="156"/>
        <end position="238"/>
    </location>
</feature>
<evidence type="ECO:0000256" key="2">
    <source>
        <dbReference type="SAM" id="Phobius"/>
    </source>
</evidence>
<evidence type="ECO:0000313" key="4">
    <source>
        <dbReference type="EMBL" id="TWT75036.1"/>
    </source>
</evidence>
<proteinExistence type="predicted"/>
<dbReference type="EMBL" id="SJPK01000001">
    <property type="protein sequence ID" value="TWT75036.1"/>
    <property type="molecule type" value="Genomic_DNA"/>
</dbReference>
<sequence length="483" mass="51964">MNDRALIQQYLLGNLDDDDMGRLNERLCADAKFRRTFADQLILDCNLRDIASLQQLDGADSRIVPESTTQTPGPGEENAGMHTPVASAVGSRIRIGWVLILTVAASLLLVVGSSWFFSSPDRVATLVSSEEAAWVSDLPTSVGSQLPPGQLLLVSGIATLRFDSGATMILESPARLELQTDMRAFLHDGAAILDVPETAIGFVVATPSGEATDLGTSFAVNVDGANAISEFEVLKGSISVGLPERDQHVLLNDDEAVVVDRSGISESSTAEGLDTYLVSAGPTNPTRRIGTGGKEATFVRGGTNAGPAKLLMVKSSWKDFLYDRKAVFSFDASDVDVEAAVAVRLRLNQVKSEKGFANRLPPLNVFRVYGVANVSYGADSRGAGADRSWDRGSSWEDAPSPKDGVFVGEFQIPRSRQSGECVVETEQLTDFVRNHADGPLTFVVVREQSDQRGERRVLVHTFASHSHPSSVGPTLEFEVREDL</sequence>
<dbReference type="InterPro" id="IPR006860">
    <property type="entry name" value="FecR"/>
</dbReference>
<feature type="region of interest" description="Disordered" evidence="1">
    <location>
        <begin position="61"/>
        <end position="81"/>
    </location>
</feature>
<keyword evidence="2" id="KW-0812">Transmembrane</keyword>
<dbReference type="InterPro" id="IPR012373">
    <property type="entry name" value="Ferrdict_sens_TM"/>
</dbReference>
<evidence type="ECO:0000256" key="1">
    <source>
        <dbReference type="SAM" id="MobiDB-lite"/>
    </source>
</evidence>
<organism evidence="4 5">
    <name type="scientific">Allorhodopirellula solitaria</name>
    <dbReference type="NCBI Taxonomy" id="2527987"/>
    <lineage>
        <taxon>Bacteria</taxon>
        <taxon>Pseudomonadati</taxon>
        <taxon>Planctomycetota</taxon>
        <taxon>Planctomycetia</taxon>
        <taxon>Pirellulales</taxon>
        <taxon>Pirellulaceae</taxon>
        <taxon>Allorhodopirellula</taxon>
    </lineage>
</organism>
<keyword evidence="5" id="KW-1185">Reference proteome</keyword>
<dbReference type="AlphaFoldDB" id="A0A5C5YJG7"/>
<name>A0A5C5YJG7_9BACT</name>
<comment type="caution">
    <text evidence="4">The sequence shown here is derived from an EMBL/GenBank/DDBJ whole genome shotgun (WGS) entry which is preliminary data.</text>
</comment>
<keyword evidence="2" id="KW-0472">Membrane</keyword>
<dbReference type="Pfam" id="PF04773">
    <property type="entry name" value="FecR"/>
    <property type="match status" value="1"/>
</dbReference>
<dbReference type="PANTHER" id="PTHR30273:SF2">
    <property type="entry name" value="PROTEIN FECR"/>
    <property type="match status" value="1"/>
</dbReference>
<dbReference type="PANTHER" id="PTHR30273">
    <property type="entry name" value="PERIPLASMIC SIGNAL SENSOR AND SIGMA FACTOR ACTIVATOR FECR-RELATED"/>
    <property type="match status" value="1"/>
</dbReference>
<dbReference type="Gene3D" id="2.60.120.1440">
    <property type="match status" value="1"/>
</dbReference>
<keyword evidence="2" id="KW-1133">Transmembrane helix</keyword>
<dbReference type="RefSeq" id="WP_146389534.1">
    <property type="nucleotide sequence ID" value="NZ_SJPK01000001.1"/>
</dbReference>